<dbReference type="AlphaFoldDB" id="A0A0H3M7V9"/>
<keyword evidence="3" id="KW-1185">Reference proteome</keyword>
<dbReference type="GeneID" id="33057747"/>
<dbReference type="KEGG" id="eru:Erum2300"/>
<feature type="transmembrane region" description="Helical" evidence="1">
    <location>
        <begin position="21"/>
        <end position="41"/>
    </location>
</feature>
<dbReference type="KEGG" id="erw:ERWE_CDS_02320"/>
<evidence type="ECO:0000256" key="1">
    <source>
        <dbReference type="SAM" id="Phobius"/>
    </source>
</evidence>
<accession>A0A0H3M7V9</accession>
<keyword evidence="1" id="KW-1133">Transmembrane helix</keyword>
<gene>
    <name evidence="2" type="ordered locus">ERWE_CDS_02320</name>
</gene>
<sequence length="370" mass="43612">MLSICYNKITNSFTIVKIITFLIISVFPILLIPIIALYSVLNHIFDSNIFKQHFKSFSIKNLKAILTPKHVSYSIKTGLQTLIDIQNISIEINGYEIDINYIQTKFNEYINYRNMRNVPRRMLTHIEYISKKCNMTYEQVQKKFFYRIILALILEELIEEYKHETTDNIPYPKPNPKIIHEIITRCNTENYFNAPKYITGNILNIKHHLFLREHGYSKIKISLDTILFTPQDSNTIVCNITEELQIPEKYQKYFILDKARSFISSLTFTIDAESQKNDISYKNISFELSTPINLKKYTIKTYYRNLGTKSKNHAVLSEIDTYNSRIHFLYDFPDLQSSNSLSLYNDNTTQYSDEILELRNTRNSGSSYHR</sequence>
<keyword evidence="1" id="KW-0472">Membrane</keyword>
<dbReference type="HOGENOM" id="CLU_747498_0_0_5"/>
<name>A0A0H3M7V9_EHRRW</name>
<keyword evidence="1" id="KW-0812">Transmembrane</keyword>
<dbReference type="Proteomes" id="UP000001021">
    <property type="component" value="Chromosome"/>
</dbReference>
<proteinExistence type="predicted"/>
<reference evidence="2 3" key="1">
    <citation type="journal article" date="2006" name="J. Bacteriol.">
        <title>Comparative genomic analysis of three strains of Ehrlichia ruminantium reveals an active process of genome size plasticity.</title>
        <authorList>
            <person name="Frutos R."/>
            <person name="Viari A."/>
            <person name="Ferraz C."/>
            <person name="Morgat A."/>
            <person name="Eychenie S."/>
            <person name="Kandassami Y."/>
            <person name="Chantal I."/>
            <person name="Bensaid A."/>
            <person name="Coissac E."/>
            <person name="Vachiery N."/>
            <person name="Demaille J."/>
            <person name="Martinez D."/>
        </authorList>
    </citation>
    <scope>NUCLEOTIDE SEQUENCE [LARGE SCALE GENOMIC DNA]</scope>
    <source>
        <strain evidence="2 3">Welgevonden</strain>
    </source>
</reference>
<dbReference type="RefSeq" id="WP_011154916.1">
    <property type="nucleotide sequence ID" value="NC_005295.2"/>
</dbReference>
<dbReference type="EMBL" id="CR925678">
    <property type="protein sequence ID" value="CAI26726.1"/>
    <property type="molecule type" value="Genomic_DNA"/>
</dbReference>
<organism evidence="2 3">
    <name type="scientific">Ehrlichia ruminantium (strain Welgevonden)</name>
    <dbReference type="NCBI Taxonomy" id="254945"/>
    <lineage>
        <taxon>Bacteria</taxon>
        <taxon>Pseudomonadati</taxon>
        <taxon>Pseudomonadota</taxon>
        <taxon>Alphaproteobacteria</taxon>
        <taxon>Rickettsiales</taxon>
        <taxon>Anaplasmataceae</taxon>
        <taxon>Ehrlichia</taxon>
    </lineage>
</organism>
<protein>
    <submittedName>
        <fullName evidence="2">Uncharacterized protein</fullName>
    </submittedName>
</protein>
<evidence type="ECO:0000313" key="2">
    <source>
        <dbReference type="EMBL" id="CAI26726.1"/>
    </source>
</evidence>
<evidence type="ECO:0000313" key="3">
    <source>
        <dbReference type="Proteomes" id="UP000001021"/>
    </source>
</evidence>